<dbReference type="InterPro" id="IPR003423">
    <property type="entry name" value="OMP_efflux"/>
</dbReference>
<evidence type="ECO:0000256" key="4">
    <source>
        <dbReference type="ARBA" id="ARBA00022452"/>
    </source>
</evidence>
<evidence type="ECO:0000256" key="8">
    <source>
        <dbReference type="SAM" id="Coils"/>
    </source>
</evidence>
<evidence type="ECO:0000256" key="5">
    <source>
        <dbReference type="ARBA" id="ARBA00022692"/>
    </source>
</evidence>
<keyword evidence="9" id="KW-0732">Signal</keyword>
<evidence type="ECO:0000256" key="6">
    <source>
        <dbReference type="ARBA" id="ARBA00023136"/>
    </source>
</evidence>
<keyword evidence="8" id="KW-0175">Coiled coil</keyword>
<evidence type="ECO:0000256" key="3">
    <source>
        <dbReference type="ARBA" id="ARBA00022448"/>
    </source>
</evidence>
<dbReference type="AlphaFoldDB" id="A0A1H8C797"/>
<feature type="signal peptide" evidence="9">
    <location>
        <begin position="1"/>
        <end position="25"/>
    </location>
</feature>
<protein>
    <submittedName>
        <fullName evidence="10">Cobalt-zinc-cadmium resistance protein CzcA</fullName>
    </submittedName>
</protein>
<dbReference type="PANTHER" id="PTHR30026:SF20">
    <property type="entry name" value="OUTER MEMBRANE PROTEIN TOLC"/>
    <property type="match status" value="1"/>
</dbReference>
<reference evidence="11" key="1">
    <citation type="submission" date="2016-10" db="EMBL/GenBank/DDBJ databases">
        <authorList>
            <person name="Varghese N."/>
            <person name="Submissions S."/>
        </authorList>
    </citation>
    <scope>NUCLEOTIDE SEQUENCE [LARGE SCALE GENOMIC DNA]</scope>
    <source>
        <strain evidence="11">DSM 17453</strain>
    </source>
</reference>
<dbReference type="GO" id="GO:0015562">
    <property type="term" value="F:efflux transmembrane transporter activity"/>
    <property type="evidence" value="ECO:0007669"/>
    <property type="project" value="InterPro"/>
</dbReference>
<dbReference type="GO" id="GO:0009279">
    <property type="term" value="C:cell outer membrane"/>
    <property type="evidence" value="ECO:0007669"/>
    <property type="project" value="UniProtKB-SubCell"/>
</dbReference>
<dbReference type="Pfam" id="PF02321">
    <property type="entry name" value="OEP"/>
    <property type="match status" value="1"/>
</dbReference>
<evidence type="ECO:0000313" key="10">
    <source>
        <dbReference type="EMBL" id="SEM90148.1"/>
    </source>
</evidence>
<sequence length="408" mass="46399">MKNNQKNITAVFILLFSFAGFGLKAQTSINLQTAINTALENNRSLKNEKLKSEYSKALIKSANDIPQTGVTFDYGQINSAYNDMKFGVSQNIAFPTVYKKQKNVYTEEWKKSLLNVSLKEYELKKAVSLTFYNILYWKEKEKLLNEILKLYTDFSDKANLRLKAGESNILEKTTASSQKSAIEIQLKQLQQELAVLKIQFQWLLNTETDFIPEDSKSFANSLNEKLANHPLLKIWEQQKNISTEQIALEKAKMLPGLQLAYNLNSFKGLGPDDKRYNATPQFHSVQVGVSLPIFSGGQKARIEAAKVAQSVAESELKNAEFNLQNQLKKAREIYQSNLEIVSKYESSDLKNADVITETAKRQFIGGEINYLEFVILVNQTVQLKNNYTDAVWKLNQSAIELEYLTLNP</sequence>
<keyword evidence="3" id="KW-0813">Transport</keyword>
<dbReference type="PANTHER" id="PTHR30026">
    <property type="entry name" value="OUTER MEMBRANE PROTEIN TOLC"/>
    <property type="match status" value="1"/>
</dbReference>
<dbReference type="STRING" id="295069.SAMN05421856_10881"/>
<dbReference type="SUPFAM" id="SSF56954">
    <property type="entry name" value="Outer membrane efflux proteins (OEP)"/>
    <property type="match status" value="1"/>
</dbReference>
<dbReference type="EMBL" id="FOBV01000008">
    <property type="protein sequence ID" value="SEM90148.1"/>
    <property type="molecule type" value="Genomic_DNA"/>
</dbReference>
<name>A0A1H8C797_9FLAO</name>
<organism evidence="10 11">
    <name type="scientific">Chryseobacterium taichungense</name>
    <dbReference type="NCBI Taxonomy" id="295069"/>
    <lineage>
        <taxon>Bacteria</taxon>
        <taxon>Pseudomonadati</taxon>
        <taxon>Bacteroidota</taxon>
        <taxon>Flavobacteriia</taxon>
        <taxon>Flavobacteriales</taxon>
        <taxon>Weeksellaceae</taxon>
        <taxon>Chryseobacterium group</taxon>
        <taxon>Chryseobacterium</taxon>
    </lineage>
</organism>
<dbReference type="GO" id="GO:0015288">
    <property type="term" value="F:porin activity"/>
    <property type="evidence" value="ECO:0007669"/>
    <property type="project" value="TreeGrafter"/>
</dbReference>
<keyword evidence="6" id="KW-0472">Membrane</keyword>
<keyword evidence="11" id="KW-1185">Reference proteome</keyword>
<dbReference type="GO" id="GO:1990281">
    <property type="term" value="C:efflux pump complex"/>
    <property type="evidence" value="ECO:0007669"/>
    <property type="project" value="TreeGrafter"/>
</dbReference>
<feature type="chain" id="PRO_5011668854" evidence="9">
    <location>
        <begin position="26"/>
        <end position="408"/>
    </location>
</feature>
<proteinExistence type="inferred from homology"/>
<keyword evidence="4" id="KW-1134">Transmembrane beta strand</keyword>
<comment type="subcellular location">
    <subcellularLocation>
        <location evidence="1">Cell outer membrane</location>
    </subcellularLocation>
</comment>
<evidence type="ECO:0000256" key="2">
    <source>
        <dbReference type="ARBA" id="ARBA00007613"/>
    </source>
</evidence>
<accession>A0A1H8C797</accession>
<dbReference type="Proteomes" id="UP000199450">
    <property type="component" value="Unassembled WGS sequence"/>
</dbReference>
<dbReference type="InterPro" id="IPR051906">
    <property type="entry name" value="TolC-like"/>
</dbReference>
<evidence type="ECO:0000313" key="11">
    <source>
        <dbReference type="Proteomes" id="UP000199450"/>
    </source>
</evidence>
<keyword evidence="7" id="KW-0998">Cell outer membrane</keyword>
<dbReference type="Gene3D" id="1.20.1600.10">
    <property type="entry name" value="Outer membrane efflux proteins (OEP)"/>
    <property type="match status" value="1"/>
</dbReference>
<gene>
    <name evidence="10" type="ORF">SAMN05421856_10881</name>
</gene>
<keyword evidence="5" id="KW-0812">Transmembrane</keyword>
<evidence type="ECO:0000256" key="1">
    <source>
        <dbReference type="ARBA" id="ARBA00004442"/>
    </source>
</evidence>
<evidence type="ECO:0000256" key="7">
    <source>
        <dbReference type="ARBA" id="ARBA00023237"/>
    </source>
</evidence>
<comment type="similarity">
    <text evidence="2">Belongs to the outer membrane factor (OMF) (TC 1.B.17) family.</text>
</comment>
<evidence type="ECO:0000256" key="9">
    <source>
        <dbReference type="SAM" id="SignalP"/>
    </source>
</evidence>
<dbReference type="RefSeq" id="WP_394332265.1">
    <property type="nucleotide sequence ID" value="NZ_FOBV01000008.1"/>
</dbReference>
<feature type="coiled-coil region" evidence="8">
    <location>
        <begin position="172"/>
        <end position="206"/>
    </location>
</feature>